<sequence length="476" mass="53321">MAKAATTKAKGSTHAKAPMKAAPKKAAPKKTPATQRRNTGMQKQPAEDDSSEESPEELNHRQHKKKWTRPTEASDDEVVEAGDKDDKEPEVVGGEPESGHESLTDPEGDGLHDPHRILIPSMVQSKKDLARDVQLIFTDPIKVKVVLKDNRVETLSGRWCNICKNDVEFVKRHGKRKAFHTGSNSSCRQHIRQHYKVYRKRCKEANLPEHHWAIPRIIWKQMEEERTGKDVARQGTLDGFVGKEVGPVVYTHENTLHMVTQFIAVDDQSLSVANKTTHLHNEFVRWLVQLKVDIETAPGLISTTTDMWSADTTKAAFLGVTAHWINVKRKEGEEMWEMHSEVISFRSVSTLLPSTTHQATPQNAKILKRPTYNETFPRGLQTRISFCHVVNLVEVDVMTHITKIAAVETATAIWEYDPSLPDNHVLNGSLDVAAAIRTLAIKIQSSGQHIKVLAVPPLFLQESGHSGGMKFGREAC</sequence>
<proteinExistence type="predicted"/>
<dbReference type="OrthoDB" id="3137936at2759"/>
<dbReference type="AlphaFoldDB" id="A0A0C9XUR6"/>
<dbReference type="HOGENOM" id="CLU_687101_0_0_1"/>
<name>A0A0C9XUR6_9AGAR</name>
<accession>A0A0C9XUR6</accession>
<evidence type="ECO:0000256" key="1">
    <source>
        <dbReference type="SAM" id="MobiDB-lite"/>
    </source>
</evidence>
<protein>
    <submittedName>
        <fullName evidence="2">Unplaced genomic scaffold K443scaffold_25, whole genome shotgun sequence</fullName>
    </submittedName>
</protein>
<evidence type="ECO:0000313" key="3">
    <source>
        <dbReference type="Proteomes" id="UP000054477"/>
    </source>
</evidence>
<evidence type="ECO:0000313" key="2">
    <source>
        <dbReference type="EMBL" id="KIK05364.1"/>
    </source>
</evidence>
<feature type="compositionally biased region" description="Basic and acidic residues" evidence="1">
    <location>
        <begin position="81"/>
        <end position="90"/>
    </location>
</feature>
<gene>
    <name evidence="2" type="ORF">K443DRAFT_3861</name>
</gene>
<dbReference type="Proteomes" id="UP000054477">
    <property type="component" value="Unassembled WGS sequence"/>
</dbReference>
<organism evidence="2 3">
    <name type="scientific">Laccaria amethystina LaAM-08-1</name>
    <dbReference type="NCBI Taxonomy" id="1095629"/>
    <lineage>
        <taxon>Eukaryota</taxon>
        <taxon>Fungi</taxon>
        <taxon>Dikarya</taxon>
        <taxon>Basidiomycota</taxon>
        <taxon>Agaricomycotina</taxon>
        <taxon>Agaricomycetes</taxon>
        <taxon>Agaricomycetidae</taxon>
        <taxon>Agaricales</taxon>
        <taxon>Agaricineae</taxon>
        <taxon>Hydnangiaceae</taxon>
        <taxon>Laccaria</taxon>
    </lineage>
</organism>
<feature type="compositionally biased region" description="Acidic residues" evidence="1">
    <location>
        <begin position="47"/>
        <end position="56"/>
    </location>
</feature>
<reference evidence="2 3" key="1">
    <citation type="submission" date="2014-04" db="EMBL/GenBank/DDBJ databases">
        <authorList>
            <consortium name="DOE Joint Genome Institute"/>
            <person name="Kuo A."/>
            <person name="Kohler A."/>
            <person name="Nagy L.G."/>
            <person name="Floudas D."/>
            <person name="Copeland A."/>
            <person name="Barry K.W."/>
            <person name="Cichocki N."/>
            <person name="Veneault-Fourrey C."/>
            <person name="LaButti K."/>
            <person name="Lindquist E.A."/>
            <person name="Lipzen A."/>
            <person name="Lundell T."/>
            <person name="Morin E."/>
            <person name="Murat C."/>
            <person name="Sun H."/>
            <person name="Tunlid A."/>
            <person name="Henrissat B."/>
            <person name="Grigoriev I.V."/>
            <person name="Hibbett D.S."/>
            <person name="Martin F."/>
            <person name="Nordberg H.P."/>
            <person name="Cantor M.N."/>
            <person name="Hua S.X."/>
        </authorList>
    </citation>
    <scope>NUCLEOTIDE SEQUENCE [LARGE SCALE GENOMIC DNA]</scope>
    <source>
        <strain evidence="2 3">LaAM-08-1</strain>
    </source>
</reference>
<dbReference type="EMBL" id="KN838560">
    <property type="protein sequence ID" value="KIK05364.1"/>
    <property type="molecule type" value="Genomic_DNA"/>
</dbReference>
<feature type="compositionally biased region" description="Low complexity" evidence="1">
    <location>
        <begin position="1"/>
        <end position="21"/>
    </location>
</feature>
<feature type="region of interest" description="Disordered" evidence="1">
    <location>
        <begin position="1"/>
        <end position="115"/>
    </location>
</feature>
<reference evidence="3" key="2">
    <citation type="submission" date="2015-01" db="EMBL/GenBank/DDBJ databases">
        <title>Evolutionary Origins and Diversification of the Mycorrhizal Mutualists.</title>
        <authorList>
            <consortium name="DOE Joint Genome Institute"/>
            <consortium name="Mycorrhizal Genomics Consortium"/>
            <person name="Kohler A."/>
            <person name="Kuo A."/>
            <person name="Nagy L.G."/>
            <person name="Floudas D."/>
            <person name="Copeland A."/>
            <person name="Barry K.W."/>
            <person name="Cichocki N."/>
            <person name="Veneault-Fourrey C."/>
            <person name="LaButti K."/>
            <person name="Lindquist E.A."/>
            <person name="Lipzen A."/>
            <person name="Lundell T."/>
            <person name="Morin E."/>
            <person name="Murat C."/>
            <person name="Riley R."/>
            <person name="Ohm R."/>
            <person name="Sun H."/>
            <person name="Tunlid A."/>
            <person name="Henrissat B."/>
            <person name="Grigoriev I.V."/>
            <person name="Hibbett D.S."/>
            <person name="Martin F."/>
        </authorList>
    </citation>
    <scope>NUCLEOTIDE SEQUENCE [LARGE SCALE GENOMIC DNA]</scope>
    <source>
        <strain evidence="3">LaAM-08-1</strain>
    </source>
</reference>
<feature type="compositionally biased region" description="Basic and acidic residues" evidence="1">
    <location>
        <begin position="97"/>
        <end position="115"/>
    </location>
</feature>
<keyword evidence="3" id="KW-1185">Reference proteome</keyword>